<sequence length="45" mass="4961">NVHHVTDEEIQEAKVMARQRGRLAGVVIEDAEIITESDGQQGEDS</sequence>
<name>A0A0F8XND0_9ZZZZ</name>
<dbReference type="EMBL" id="LAZR01058180">
    <property type="protein sequence ID" value="KKK70463.1"/>
    <property type="molecule type" value="Genomic_DNA"/>
</dbReference>
<gene>
    <name evidence="1" type="ORF">LCGC14_2923770</name>
</gene>
<feature type="non-terminal residue" evidence="1">
    <location>
        <position position="1"/>
    </location>
</feature>
<comment type="caution">
    <text evidence="1">The sequence shown here is derived from an EMBL/GenBank/DDBJ whole genome shotgun (WGS) entry which is preliminary data.</text>
</comment>
<accession>A0A0F8XND0</accession>
<protein>
    <submittedName>
        <fullName evidence="1">Uncharacterized protein</fullName>
    </submittedName>
</protein>
<proteinExistence type="predicted"/>
<dbReference type="AlphaFoldDB" id="A0A0F8XND0"/>
<organism evidence="1">
    <name type="scientific">marine sediment metagenome</name>
    <dbReference type="NCBI Taxonomy" id="412755"/>
    <lineage>
        <taxon>unclassified sequences</taxon>
        <taxon>metagenomes</taxon>
        <taxon>ecological metagenomes</taxon>
    </lineage>
</organism>
<reference evidence="1" key="1">
    <citation type="journal article" date="2015" name="Nature">
        <title>Complex archaea that bridge the gap between prokaryotes and eukaryotes.</title>
        <authorList>
            <person name="Spang A."/>
            <person name="Saw J.H."/>
            <person name="Jorgensen S.L."/>
            <person name="Zaremba-Niedzwiedzka K."/>
            <person name="Martijn J."/>
            <person name="Lind A.E."/>
            <person name="van Eijk R."/>
            <person name="Schleper C."/>
            <person name="Guy L."/>
            <person name="Ettema T.J."/>
        </authorList>
    </citation>
    <scope>NUCLEOTIDE SEQUENCE</scope>
</reference>
<evidence type="ECO:0000313" key="1">
    <source>
        <dbReference type="EMBL" id="KKK70463.1"/>
    </source>
</evidence>